<comment type="caution">
    <text evidence="1">The sequence shown here is derived from an EMBL/GenBank/DDBJ whole genome shotgun (WGS) entry which is preliminary data.</text>
</comment>
<sequence length="781" mass="86453">MWDGFVDVMQSPWWTRFWVVQECLLPPKATVVFGHWRIPWDTLKVAEQNHRQHILTCCSAAWKAFPKRYAFYPDRLISDTRTAADRGKGAFYDLDRALCAYRHRDCQNPRDKVFGILGLVDRSKYPQLRPDYSLSVRDVYVQAMEAILGEGEGSLRCLTGSGFNSQQQQQQQQQQRMLPSWVRDLAACPDHEILFHEMARLEAYPLYNASAADAPPVKPRFSEDGGLCVKGRVVDEIEKVGPAILHRELKHIMLVLGDWHRAAGLKVLRSPAALEDDRKQQAFWRTVVGDVVPDGDERGWRRLAPHDGKDYGRWLFSMKKARTKALFGWKTEMPFEARFVKAMLSAVYGRALFVTRKGRTGLCYPETRVGDEVWVLHGGRVPFVLRPVDDAGGDAMPNSSYTFVGDSYLDGSMDCGSLGAWASVYERITIFHMRADGKESRLKGLSDGLNQFLNTTNFVAYDEAFFDIIGPEATITHVQSLPYQIHEAPCLVPGTKDLFFVEWGLPGGDNGQHTWQYLLNTETNELHNITTDPPTVNVHGCVAHNGSLYIVTDGGLDETGYFAHVDPATWKRTTLLNHYYEQPFLGFNDIAVDPSGNFYLTDSKSAWGRSVVPWTPPTNPGTYFVDGRTLRPKLVQLTTGNANGVAVSPDGGTVYLADTGAAGFPGQPRSGLGARGLWAFDMARTAAGAAVPVLNGRRLLNNPIAYTYDGLRVSREGWVWAGAGDGVDVLDPVTGLALGSVRVGGGRNVAVSLALGRHELWIVGAGGVWRVSGVKAALSGE</sequence>
<evidence type="ECO:0000313" key="2">
    <source>
        <dbReference type="Proteomes" id="UP001165186"/>
    </source>
</evidence>
<protein>
    <submittedName>
        <fullName evidence="1">Six-bladed beta-propeller TolB-like protein</fullName>
    </submittedName>
</protein>
<organism evidence="1 2">
    <name type="scientific">Neofusicoccum parvum</name>
    <dbReference type="NCBI Taxonomy" id="310453"/>
    <lineage>
        <taxon>Eukaryota</taxon>
        <taxon>Fungi</taxon>
        <taxon>Dikarya</taxon>
        <taxon>Ascomycota</taxon>
        <taxon>Pezizomycotina</taxon>
        <taxon>Dothideomycetes</taxon>
        <taxon>Dothideomycetes incertae sedis</taxon>
        <taxon>Botryosphaeriales</taxon>
        <taxon>Botryosphaeriaceae</taxon>
        <taxon>Neofusicoccum</taxon>
    </lineage>
</organism>
<name>A0ACB5S5W3_9PEZI</name>
<proteinExistence type="predicted"/>
<gene>
    <name evidence="1" type="primary">g5290</name>
    <name evidence="1" type="ORF">NpPPO83_00005290</name>
</gene>
<dbReference type="EMBL" id="BSXG01000045">
    <property type="protein sequence ID" value="GME28207.1"/>
    <property type="molecule type" value="Genomic_DNA"/>
</dbReference>
<accession>A0ACB5S5W3</accession>
<evidence type="ECO:0000313" key="1">
    <source>
        <dbReference type="EMBL" id="GME28207.1"/>
    </source>
</evidence>
<dbReference type="Proteomes" id="UP001165186">
    <property type="component" value="Unassembled WGS sequence"/>
</dbReference>
<reference evidence="1" key="1">
    <citation type="submission" date="2024-09" db="EMBL/GenBank/DDBJ databases">
        <title>Draft Genome Sequences of Neofusicoccum parvum.</title>
        <authorList>
            <person name="Ashida A."/>
            <person name="Camagna M."/>
            <person name="Tanaka A."/>
            <person name="Takemoto D."/>
        </authorList>
    </citation>
    <scope>NUCLEOTIDE SEQUENCE</scope>
    <source>
        <strain evidence="1">PPO83</strain>
    </source>
</reference>
<keyword evidence="2" id="KW-1185">Reference proteome</keyword>